<dbReference type="WBParaSite" id="JU765_v2.g3944.t1">
    <property type="protein sequence ID" value="JU765_v2.g3944.t1"/>
    <property type="gene ID" value="JU765_v2.g3944"/>
</dbReference>
<sequence length="296" mass="33487">YNGMDKEYDDSIRKVEKCEQSCRNFLEEEKRKWKTTAISLFGKGNARYLLEFSESVATKLGHEYSFKSQRKGFKRYEHPELTALTKALFEAEHQRNLITADIGRRVFEDFADRRNKWNLVILQMATIDALCSFAIYATNTADIVDICQPEFDFESHEPVLEIRRGNHPLLIGDGVKLAKGSKDRKFVANDTCFGELDDSTKHPMMILLTGPNAGGKSTIMRQTASLICMAQLGCHVPAKYMKLTPADRIFSRIGAHDSTFAGQSTFYVELDETKSIIKNATKDSFVIIDELGRGTS</sequence>
<evidence type="ECO:0000313" key="1">
    <source>
        <dbReference type="Proteomes" id="UP000887576"/>
    </source>
</evidence>
<reference evidence="2" key="1">
    <citation type="submission" date="2022-11" db="UniProtKB">
        <authorList>
            <consortium name="WormBaseParasite"/>
        </authorList>
    </citation>
    <scope>IDENTIFICATION</scope>
</reference>
<accession>A0AC34R6Q1</accession>
<evidence type="ECO:0000313" key="2">
    <source>
        <dbReference type="WBParaSite" id="JU765_v2.g3944.t1"/>
    </source>
</evidence>
<organism evidence="1 2">
    <name type="scientific">Panagrolaimus sp. JU765</name>
    <dbReference type="NCBI Taxonomy" id="591449"/>
    <lineage>
        <taxon>Eukaryota</taxon>
        <taxon>Metazoa</taxon>
        <taxon>Ecdysozoa</taxon>
        <taxon>Nematoda</taxon>
        <taxon>Chromadorea</taxon>
        <taxon>Rhabditida</taxon>
        <taxon>Tylenchina</taxon>
        <taxon>Panagrolaimomorpha</taxon>
        <taxon>Panagrolaimoidea</taxon>
        <taxon>Panagrolaimidae</taxon>
        <taxon>Panagrolaimus</taxon>
    </lineage>
</organism>
<dbReference type="Proteomes" id="UP000887576">
    <property type="component" value="Unplaced"/>
</dbReference>
<protein>
    <submittedName>
        <fullName evidence="2">DNA mismatch repair proteins mutS family domain-containing protein</fullName>
    </submittedName>
</protein>
<proteinExistence type="predicted"/>
<name>A0AC34R6Q1_9BILA</name>